<dbReference type="OrthoDB" id="10583002at2759"/>
<accession>A0A7R9KF54</accession>
<gene>
    <name evidence="2" type="ORF">OSB1V03_LOCUS1094</name>
</gene>
<evidence type="ECO:0000313" key="2">
    <source>
        <dbReference type="EMBL" id="CAD7620613.1"/>
    </source>
</evidence>
<keyword evidence="3" id="KW-1185">Reference proteome</keyword>
<dbReference type="Proteomes" id="UP000759131">
    <property type="component" value="Unassembled WGS sequence"/>
</dbReference>
<organism evidence="2">
    <name type="scientific">Medioppia subpectinata</name>
    <dbReference type="NCBI Taxonomy" id="1979941"/>
    <lineage>
        <taxon>Eukaryota</taxon>
        <taxon>Metazoa</taxon>
        <taxon>Ecdysozoa</taxon>
        <taxon>Arthropoda</taxon>
        <taxon>Chelicerata</taxon>
        <taxon>Arachnida</taxon>
        <taxon>Acari</taxon>
        <taxon>Acariformes</taxon>
        <taxon>Sarcoptiformes</taxon>
        <taxon>Oribatida</taxon>
        <taxon>Brachypylina</taxon>
        <taxon>Oppioidea</taxon>
        <taxon>Oppiidae</taxon>
        <taxon>Medioppia</taxon>
    </lineage>
</organism>
<feature type="compositionally biased region" description="Low complexity" evidence="1">
    <location>
        <begin position="66"/>
        <end position="77"/>
    </location>
</feature>
<dbReference type="EMBL" id="CAJPIZ010000287">
    <property type="protein sequence ID" value="CAG2101043.1"/>
    <property type="molecule type" value="Genomic_DNA"/>
</dbReference>
<evidence type="ECO:0000313" key="3">
    <source>
        <dbReference type="Proteomes" id="UP000759131"/>
    </source>
</evidence>
<evidence type="ECO:0000256" key="1">
    <source>
        <dbReference type="SAM" id="MobiDB-lite"/>
    </source>
</evidence>
<feature type="region of interest" description="Disordered" evidence="1">
    <location>
        <begin position="44"/>
        <end position="84"/>
    </location>
</feature>
<proteinExistence type="predicted"/>
<sequence length="296" mass="34359">MVIKYLIAIIICINYGQLLAQYQYLGVKQVNQMEAPSLESAGYGIPMSNNIDDGETGGPRMRSLGQRRQQQQRPQQRSMDDGFGEYKKDCGWRDVPHMRSLDPPKTCKKKLQFRSLDANLVTPNIKMINRKKEESECKIVRRVGLKPTDVKSMEKDLKPNRKETIETYTEVYVVTSIKTITKTRRRVFMQKRKIVNQRMNRPIMIIRRKIIKERQVFERIVPKVIETREIIHKPTVESKIVEGPIYEIDREQHVRARMLEPTPPCPEVEFDPNVETLESVDADAASGGQNNGYLQK</sequence>
<dbReference type="AlphaFoldDB" id="A0A7R9KF54"/>
<dbReference type="EMBL" id="OC854862">
    <property type="protein sequence ID" value="CAD7620613.1"/>
    <property type="molecule type" value="Genomic_DNA"/>
</dbReference>
<protein>
    <submittedName>
        <fullName evidence="2">Uncharacterized protein</fullName>
    </submittedName>
</protein>
<reference evidence="2" key="1">
    <citation type="submission" date="2020-11" db="EMBL/GenBank/DDBJ databases">
        <authorList>
            <person name="Tran Van P."/>
        </authorList>
    </citation>
    <scope>NUCLEOTIDE SEQUENCE</scope>
</reference>
<name>A0A7R9KF54_9ACAR</name>